<dbReference type="InterPro" id="IPR001557">
    <property type="entry name" value="L-lactate/malate_DH"/>
</dbReference>
<dbReference type="InterPro" id="IPR018177">
    <property type="entry name" value="L-lactate_DH_AS"/>
</dbReference>
<evidence type="ECO:0000256" key="4">
    <source>
        <dbReference type="ARBA" id="ARBA00012967"/>
    </source>
</evidence>
<dbReference type="Pfam" id="PF00056">
    <property type="entry name" value="Ldh_1_N"/>
    <property type="match status" value="1"/>
</dbReference>
<evidence type="ECO:0000256" key="5">
    <source>
        <dbReference type="ARBA" id="ARBA00023002"/>
    </source>
</evidence>
<dbReference type="InterPro" id="IPR022383">
    <property type="entry name" value="Lactate/malate_DH_C"/>
</dbReference>
<dbReference type="InterPro" id="IPR011304">
    <property type="entry name" value="L-lactate_DH"/>
</dbReference>
<dbReference type="SUPFAM" id="SSF56327">
    <property type="entry name" value="LDH C-terminal domain-like"/>
    <property type="match status" value="1"/>
</dbReference>
<organism evidence="12 13">
    <name type="scientific">Piscirickettsia litoralis</name>
    <dbReference type="NCBI Taxonomy" id="1891921"/>
    <lineage>
        <taxon>Bacteria</taxon>
        <taxon>Pseudomonadati</taxon>
        <taxon>Pseudomonadota</taxon>
        <taxon>Gammaproteobacteria</taxon>
        <taxon>Thiotrichales</taxon>
        <taxon>Piscirickettsiaceae</taxon>
        <taxon>Piscirickettsia</taxon>
    </lineage>
</organism>
<keyword evidence="6" id="KW-0520">NAD</keyword>
<dbReference type="EMBL" id="MDTU01000001">
    <property type="protein sequence ID" value="ODN43285.1"/>
    <property type="molecule type" value="Genomic_DNA"/>
</dbReference>
<dbReference type="InterPro" id="IPR015955">
    <property type="entry name" value="Lactate_DH/Glyco_Ohase_4_C"/>
</dbReference>
<feature type="domain" description="Lactate/malate dehydrogenase N-terminal" evidence="10">
    <location>
        <begin position="5"/>
        <end position="141"/>
    </location>
</feature>
<accession>A0ABX3A771</accession>
<feature type="domain" description="Lactate/malate dehydrogenase C-terminal" evidence="11">
    <location>
        <begin position="145"/>
        <end position="297"/>
    </location>
</feature>
<comment type="function">
    <text evidence="1">Catalyzes the reversible oxidation of malate to oxaloacetate.</text>
</comment>
<evidence type="ECO:0000256" key="2">
    <source>
        <dbReference type="ARBA" id="ARBA00004843"/>
    </source>
</evidence>
<protein>
    <recommendedName>
        <fullName evidence="4 8">L-lactate dehydrogenase</fullName>
        <ecNumber evidence="4 8">1.1.1.27</ecNumber>
    </recommendedName>
</protein>
<keyword evidence="13" id="KW-1185">Reference proteome</keyword>
<dbReference type="EC" id="1.1.1.27" evidence="4 8"/>
<dbReference type="Pfam" id="PF02866">
    <property type="entry name" value="Ldh_1_C"/>
    <property type="match status" value="1"/>
</dbReference>
<dbReference type="PRINTS" id="PR00086">
    <property type="entry name" value="LLDHDRGNASE"/>
</dbReference>
<keyword evidence="5 9" id="KW-0560">Oxidoreductase</keyword>
<dbReference type="PANTHER" id="PTHR43128">
    <property type="entry name" value="L-2-HYDROXYCARBOXYLATE DEHYDROGENASE (NAD(P)(+))"/>
    <property type="match status" value="1"/>
</dbReference>
<comment type="pathway">
    <text evidence="2">Fermentation; pyruvate fermentation to lactate; (S)-lactate from pyruvate: step 1/1.</text>
</comment>
<reference evidence="12 13" key="1">
    <citation type="submission" date="2016-08" db="EMBL/GenBank/DDBJ databases">
        <title>Draft genome sequence of Candidatus Piscirickettsia litoralis, from seawater.</title>
        <authorList>
            <person name="Wan X."/>
            <person name="Lee A.J."/>
            <person name="Hou S."/>
            <person name="Donachie S.P."/>
        </authorList>
    </citation>
    <scope>NUCLEOTIDE SEQUENCE [LARGE SCALE GENOMIC DNA]</scope>
    <source>
        <strain evidence="12 13">Y2</strain>
    </source>
</reference>
<dbReference type="PROSITE" id="PS00064">
    <property type="entry name" value="L_LDH"/>
    <property type="match status" value="1"/>
</dbReference>
<proteinExistence type="inferred from homology"/>
<evidence type="ECO:0000256" key="1">
    <source>
        <dbReference type="ARBA" id="ARBA00003966"/>
    </source>
</evidence>
<evidence type="ECO:0000256" key="6">
    <source>
        <dbReference type="ARBA" id="ARBA00023027"/>
    </source>
</evidence>
<comment type="similarity">
    <text evidence="3">Belongs to the LDH/MDH superfamily. LDH family.</text>
</comment>
<dbReference type="Proteomes" id="UP000094329">
    <property type="component" value="Unassembled WGS sequence"/>
</dbReference>
<dbReference type="NCBIfam" id="TIGR01771">
    <property type="entry name" value="L-LDH-NAD"/>
    <property type="match status" value="1"/>
</dbReference>
<dbReference type="Gene3D" id="3.40.50.720">
    <property type="entry name" value="NAD(P)-binding Rossmann-like Domain"/>
    <property type="match status" value="1"/>
</dbReference>
<sequence>MKSTRIAIIGVGSVGATTAYAITLRRIPAELLLIDVDCERTQGEEMDLIDALSFNGGSSIRKADLSEAKTASIIVITAGSNQRPGETRVDLLNRNKEIMRSIFSKIGKLPENCIVVMATNPADVMALTALKCSGLPPHQVFSSGTLLDTYRLRGSIADTLNLSISSIHAYILGEHGDSQFPAWSLSMIGGIPIKELNEFDKQRLEQYATETSNRAYKITNRKGATYYGIGACLASICKKIIYDKRAVLPLSVYHQEHDIYFSVPVVLGASGILRHMPLNLPDNEKEKLNLTIEKLKKLS</sequence>
<dbReference type="Gene3D" id="3.90.110.10">
    <property type="entry name" value="Lactate dehydrogenase/glycoside hydrolase, family 4, C-terminal"/>
    <property type="match status" value="1"/>
</dbReference>
<comment type="caution">
    <text evidence="12">The sequence shown here is derived from an EMBL/GenBank/DDBJ whole genome shotgun (WGS) entry which is preliminary data.</text>
</comment>
<dbReference type="InterPro" id="IPR036291">
    <property type="entry name" value="NAD(P)-bd_dom_sf"/>
</dbReference>
<evidence type="ECO:0000313" key="12">
    <source>
        <dbReference type="EMBL" id="ODN43285.1"/>
    </source>
</evidence>
<evidence type="ECO:0000259" key="10">
    <source>
        <dbReference type="Pfam" id="PF00056"/>
    </source>
</evidence>
<evidence type="ECO:0000313" key="13">
    <source>
        <dbReference type="Proteomes" id="UP000094329"/>
    </source>
</evidence>
<evidence type="ECO:0000256" key="9">
    <source>
        <dbReference type="RuleBase" id="RU003369"/>
    </source>
</evidence>
<evidence type="ECO:0000256" key="3">
    <source>
        <dbReference type="ARBA" id="ARBA00006054"/>
    </source>
</evidence>
<dbReference type="RefSeq" id="WP_069313083.1">
    <property type="nucleotide sequence ID" value="NZ_MDTU01000001.1"/>
</dbReference>
<dbReference type="PANTHER" id="PTHR43128:SF16">
    <property type="entry name" value="L-LACTATE DEHYDROGENASE"/>
    <property type="match status" value="1"/>
</dbReference>
<name>A0ABX3A771_9GAMM</name>
<dbReference type="InterPro" id="IPR001236">
    <property type="entry name" value="Lactate/malate_DH_N"/>
</dbReference>
<dbReference type="PIRSF" id="PIRSF000102">
    <property type="entry name" value="Lac_mal_DH"/>
    <property type="match status" value="1"/>
</dbReference>
<evidence type="ECO:0000259" key="11">
    <source>
        <dbReference type="Pfam" id="PF02866"/>
    </source>
</evidence>
<evidence type="ECO:0000256" key="7">
    <source>
        <dbReference type="ARBA" id="ARBA00049258"/>
    </source>
</evidence>
<comment type="catalytic activity">
    <reaction evidence="7">
        <text>(S)-lactate + NAD(+) = pyruvate + NADH + H(+)</text>
        <dbReference type="Rhea" id="RHEA:23444"/>
        <dbReference type="ChEBI" id="CHEBI:15361"/>
        <dbReference type="ChEBI" id="CHEBI:15378"/>
        <dbReference type="ChEBI" id="CHEBI:16651"/>
        <dbReference type="ChEBI" id="CHEBI:57540"/>
        <dbReference type="ChEBI" id="CHEBI:57945"/>
        <dbReference type="EC" id="1.1.1.27"/>
    </reaction>
</comment>
<dbReference type="SUPFAM" id="SSF51735">
    <property type="entry name" value="NAD(P)-binding Rossmann-fold domains"/>
    <property type="match status" value="1"/>
</dbReference>
<gene>
    <name evidence="12" type="ORF">BGC07_10590</name>
</gene>
<evidence type="ECO:0000256" key="8">
    <source>
        <dbReference type="NCBIfam" id="TIGR01771"/>
    </source>
</evidence>